<dbReference type="OrthoDB" id="25778at2759"/>
<dbReference type="SUPFAM" id="SSF50978">
    <property type="entry name" value="WD40 repeat-like"/>
    <property type="match status" value="1"/>
</dbReference>
<dbReference type="Gene3D" id="2.130.10.10">
    <property type="entry name" value="YVTN repeat-like/Quinoprotein amine dehydrogenase"/>
    <property type="match status" value="1"/>
</dbReference>
<feature type="region of interest" description="Disordered" evidence="1">
    <location>
        <begin position="760"/>
        <end position="795"/>
    </location>
</feature>
<feature type="region of interest" description="Disordered" evidence="1">
    <location>
        <begin position="416"/>
        <end position="448"/>
    </location>
</feature>
<dbReference type="eggNOG" id="KOG2109">
    <property type="taxonomic scope" value="Eukaryota"/>
</dbReference>
<dbReference type="RefSeq" id="XP_009544550.1">
    <property type="nucleotide sequence ID" value="XM_009546255.1"/>
</dbReference>
<dbReference type="InterPro" id="IPR048382">
    <property type="entry name" value="BCAS3_WD40"/>
</dbReference>
<dbReference type="GO" id="GO:0042594">
    <property type="term" value="P:response to starvation"/>
    <property type="evidence" value="ECO:0007669"/>
    <property type="project" value="TreeGrafter"/>
</dbReference>
<dbReference type="InterPro" id="IPR015943">
    <property type="entry name" value="WD40/YVTN_repeat-like_dom_sf"/>
</dbReference>
<feature type="region of interest" description="Disordered" evidence="1">
    <location>
        <begin position="135"/>
        <end position="205"/>
    </location>
</feature>
<accession>W4KGU1</accession>
<dbReference type="Proteomes" id="UP000030671">
    <property type="component" value="Unassembled WGS sequence"/>
</dbReference>
<feature type="compositionally biased region" description="Polar residues" evidence="1">
    <location>
        <begin position="16"/>
        <end position="28"/>
    </location>
</feature>
<feature type="region of interest" description="Disordered" evidence="1">
    <location>
        <begin position="492"/>
        <end position="525"/>
    </location>
</feature>
<dbReference type="Pfam" id="PF21034">
    <property type="entry name" value="BCAS3_WD40"/>
    <property type="match status" value="1"/>
</dbReference>
<organism evidence="3 4">
    <name type="scientific">Heterobasidion irregulare (strain TC 32-1)</name>
    <dbReference type="NCBI Taxonomy" id="747525"/>
    <lineage>
        <taxon>Eukaryota</taxon>
        <taxon>Fungi</taxon>
        <taxon>Dikarya</taxon>
        <taxon>Basidiomycota</taxon>
        <taxon>Agaricomycotina</taxon>
        <taxon>Agaricomycetes</taxon>
        <taxon>Russulales</taxon>
        <taxon>Bondarzewiaceae</taxon>
        <taxon>Heterobasidion</taxon>
        <taxon>Heterobasidion annosum species complex</taxon>
    </lineage>
</organism>
<gene>
    <name evidence="3" type="ORF">HETIRDRAFT_458382</name>
</gene>
<feature type="region of interest" description="Disordered" evidence="1">
    <location>
        <begin position="1"/>
        <end position="40"/>
    </location>
</feature>
<dbReference type="InterPro" id="IPR045142">
    <property type="entry name" value="BCAS3-like"/>
</dbReference>
<keyword evidence="4" id="KW-1185">Reference proteome</keyword>
<feature type="compositionally biased region" description="Basic and acidic residues" evidence="1">
    <location>
        <begin position="172"/>
        <end position="188"/>
    </location>
</feature>
<dbReference type="GO" id="GO:0005737">
    <property type="term" value="C:cytoplasm"/>
    <property type="evidence" value="ECO:0007669"/>
    <property type="project" value="TreeGrafter"/>
</dbReference>
<dbReference type="STRING" id="747525.W4KGU1"/>
<feature type="compositionally biased region" description="Polar residues" evidence="1">
    <location>
        <begin position="497"/>
        <end position="513"/>
    </location>
</feature>
<dbReference type="GeneID" id="20676906"/>
<dbReference type="InterPro" id="IPR036322">
    <property type="entry name" value="WD40_repeat_dom_sf"/>
</dbReference>
<dbReference type="PANTHER" id="PTHR13268">
    <property type="entry name" value="BREAST CARCINOMA AMPLIFIED SEQUENCE 3"/>
    <property type="match status" value="1"/>
</dbReference>
<dbReference type="HOGENOM" id="CLU_004106_0_0_1"/>
<evidence type="ECO:0000313" key="3">
    <source>
        <dbReference type="EMBL" id="ETW84929.1"/>
    </source>
</evidence>
<proteinExistence type="predicted"/>
<protein>
    <recommendedName>
        <fullName evidence="2">BCAS3 WD40 domain-containing protein</fullName>
    </recommendedName>
</protein>
<dbReference type="PANTHER" id="PTHR13268:SF0">
    <property type="entry name" value="BCAS3 MICROTUBULE ASSOCIATED CELL MIGRATION FACTOR"/>
    <property type="match status" value="1"/>
</dbReference>
<reference evidence="3 4" key="1">
    <citation type="journal article" date="2012" name="New Phytol.">
        <title>Insight into trade-off between wood decay and parasitism from the genome of a fungal forest pathogen.</title>
        <authorList>
            <person name="Olson A."/>
            <person name="Aerts A."/>
            <person name="Asiegbu F."/>
            <person name="Belbahri L."/>
            <person name="Bouzid O."/>
            <person name="Broberg A."/>
            <person name="Canback B."/>
            <person name="Coutinho P.M."/>
            <person name="Cullen D."/>
            <person name="Dalman K."/>
            <person name="Deflorio G."/>
            <person name="van Diepen L.T."/>
            <person name="Dunand C."/>
            <person name="Duplessis S."/>
            <person name="Durling M."/>
            <person name="Gonthier P."/>
            <person name="Grimwood J."/>
            <person name="Fossdal C.G."/>
            <person name="Hansson D."/>
            <person name="Henrissat B."/>
            <person name="Hietala A."/>
            <person name="Himmelstrand K."/>
            <person name="Hoffmeister D."/>
            <person name="Hogberg N."/>
            <person name="James T.Y."/>
            <person name="Karlsson M."/>
            <person name="Kohler A."/>
            <person name="Kues U."/>
            <person name="Lee Y.H."/>
            <person name="Lin Y.C."/>
            <person name="Lind M."/>
            <person name="Lindquist E."/>
            <person name="Lombard V."/>
            <person name="Lucas S."/>
            <person name="Lunden K."/>
            <person name="Morin E."/>
            <person name="Murat C."/>
            <person name="Park J."/>
            <person name="Raffaello T."/>
            <person name="Rouze P."/>
            <person name="Salamov A."/>
            <person name="Schmutz J."/>
            <person name="Solheim H."/>
            <person name="Stahlberg J."/>
            <person name="Velez H."/>
            <person name="de Vries R.P."/>
            <person name="Wiebenga A."/>
            <person name="Woodward S."/>
            <person name="Yakovlev I."/>
            <person name="Garbelotto M."/>
            <person name="Martin F."/>
            <person name="Grigoriev I.V."/>
            <person name="Stenlid J."/>
        </authorList>
    </citation>
    <scope>NUCLEOTIDE SEQUENCE [LARGE SCALE GENOMIC DNA]</scope>
    <source>
        <strain evidence="3 4">TC 32-1</strain>
    </source>
</reference>
<evidence type="ECO:0000259" key="2">
    <source>
        <dbReference type="Pfam" id="PF21034"/>
    </source>
</evidence>
<dbReference type="AlphaFoldDB" id="W4KGU1"/>
<feature type="domain" description="BCAS3 WD40" evidence="2">
    <location>
        <begin position="649"/>
        <end position="714"/>
    </location>
</feature>
<dbReference type="InParanoid" id="W4KGU1"/>
<dbReference type="EMBL" id="KI925456">
    <property type="protein sequence ID" value="ETW84929.1"/>
    <property type="molecule type" value="Genomic_DNA"/>
</dbReference>
<dbReference type="KEGG" id="hir:HETIRDRAFT_458382"/>
<name>W4KGU1_HETIT</name>
<evidence type="ECO:0000256" key="1">
    <source>
        <dbReference type="SAM" id="MobiDB-lite"/>
    </source>
</evidence>
<feature type="compositionally biased region" description="Low complexity" evidence="1">
    <location>
        <begin position="763"/>
        <end position="783"/>
    </location>
</feature>
<feature type="region of interest" description="Disordered" evidence="1">
    <location>
        <begin position="1117"/>
        <end position="1167"/>
    </location>
</feature>
<feature type="region of interest" description="Disordered" evidence="1">
    <location>
        <begin position="63"/>
        <end position="91"/>
    </location>
</feature>
<evidence type="ECO:0000313" key="4">
    <source>
        <dbReference type="Proteomes" id="UP000030671"/>
    </source>
</evidence>
<feature type="compositionally biased region" description="Acidic residues" evidence="1">
    <location>
        <begin position="1128"/>
        <end position="1138"/>
    </location>
</feature>
<sequence length="1217" mass="133330">MPSRNPRNASRKHNSKSTSAISLLSQLDDTPPAMPRSPSLVLDFDPELLESPQLVSAFDPDIERVGEPATGATQGFYEPVESSDAEDDPVLPLPAAQQVDSLKESGHVRSPILARHSTRLEGLSRTMRNYVPSSISIPIPSAAPSPPRVSRPVSFGSFMTPSSPSDRRHRTAGTEDRHPRREGAHTAEDIFSLDDNEDERVGQVRTRTRYPGGDAEEITWSKWDTLLHRDMDQTRRLLLLGYRTGLQIWDCTALDSIDELLNITTADWGTVSAAAILPSPDSTQADEFLHDRPLMGVIASRPHSEPEFIIYSLLRHDVIKRRSFHGLVSFSSNANFIIISTTNPATLRILSACTLTTLSIISSSSLTLFSPPQSPPLNHNINKDTDVLQDNPVDSDTFPPDQPKAVFALSHRLLAYASPPPRPDSPTATPLSTRPRTRKPSRDDTKSLSQADISTFALRVGGNVLSGLRTLGEVAYSAARTRMSGDQAQVSMHRASPASNTFFSRSAPASSVSHEQRHSQNETGDAGAVRAVVDLGEDSEPLAGRSKAYAAPLLTPTDDTKGFYVTILDLRSLLSTPSTSMPQPAVVAEFMVSKCHSVSALRFSSDGGSLMIVPEDGQTIKVFQIRPPALQGLRDADDALHSRRGSTESARAPWHIYDLRRGRTSAVVDDIDWASDGRWVAIGSRKRTVHIFATNPYGGKPDERSHINGRVANSGELQPLSTSLSPIVRLRAPRASSVDPTLGRLSFIFIKSGDHSLPPRLLPVETVQPTSPTTTTSAHSSPSHKSEPLSPPLRPYRPKNYQDMLLFDQTDGTLSLRRFFIDLRANDHSLIVPGAIPGLGGTSISLPTRTPFNWINAPPPTTGGQNVRTSGLTKMMERTVELSAREVDVATWNLRREYDWPELKRTLKEYQTFVGSRDAVQGSNWLSHAELLTCSQSSFILPRSVYLSHQFSFHALGEDYHALVRRYHFDIPTTKIEVRREVEISAYSTDNGEAFVQGLHSPLEIGRPSSSFDEPLSSALSSDMVYPSSPPVIPMFPNGTPGSKPSSFRSPLPVQRMAAGISDGMSDGLVRLRREIGKVRSPRLIARSDSTLGMSGDLGRMTLEFDEEDEDFVLTHTRKAASSAERGDGDDSIDADDDAMSRSTSRDEGDESGASISTPSSGDCEREARNVDQAWMGWELEDTQAVEDMEQFHEISAVGLMDEEQAQVKSRGLSGRM</sequence>
<dbReference type="GO" id="GO:0006914">
    <property type="term" value="P:autophagy"/>
    <property type="evidence" value="ECO:0007669"/>
    <property type="project" value="InterPro"/>
</dbReference>
<feature type="region of interest" description="Disordered" evidence="1">
    <location>
        <begin position="373"/>
        <end position="401"/>
    </location>
</feature>